<keyword evidence="2" id="KW-0808">Transferase</keyword>
<reference evidence="3" key="1">
    <citation type="submission" date="2016-10" db="EMBL/GenBank/DDBJ databases">
        <authorList>
            <person name="Varghese N."/>
            <person name="Submissions S."/>
        </authorList>
    </citation>
    <scope>NUCLEOTIDE SEQUENCE [LARGE SCALE GENOMIC DNA]</scope>
    <source>
        <strain evidence="3">DSM 45962</strain>
    </source>
</reference>
<keyword evidence="3" id="KW-1185">Reference proteome</keyword>
<dbReference type="PANTHER" id="PTHR18964:SF173">
    <property type="entry name" value="GLUCOKINASE"/>
    <property type="match status" value="1"/>
</dbReference>
<dbReference type="OrthoDB" id="9810372at2"/>
<dbReference type="Pfam" id="PF00480">
    <property type="entry name" value="ROK"/>
    <property type="match status" value="1"/>
</dbReference>
<protein>
    <submittedName>
        <fullName evidence="2">Sugar kinase of the NBD/HSP70 family, may contain an N-terminal HTH domain</fullName>
    </submittedName>
</protein>
<dbReference type="STRING" id="1225127.SAMN05661030_0565"/>
<dbReference type="InterPro" id="IPR000600">
    <property type="entry name" value="ROK"/>
</dbReference>
<dbReference type="PANTHER" id="PTHR18964">
    <property type="entry name" value="ROK (REPRESSOR, ORF, KINASE) FAMILY"/>
    <property type="match status" value="1"/>
</dbReference>
<comment type="similarity">
    <text evidence="1">Belongs to the ROK (NagC/XylR) family.</text>
</comment>
<proteinExistence type="inferred from homology"/>
<name>A0A1I1HWK2_9ACTN</name>
<sequence>MSAGYVVGVDLGGTKIHAGISGPDGALLAETRVPTHGDLAGRILEVEHALVREVGVPLSAVEVTAVGGAGAAEDDGFDLHPNLDLPTGASFGPDLARHLGHPVVLENDVNVAALGELHHGVGTRHDSFVVVASGTGIGMGVVVDRRLVRGARGAAGEIGFLPLGTDPFDPAHHRRGPLEEAVAGDVLAGRVPPRAGDGRSWTATEIFDAAARDRAAAHAVAEHAHWLALALVAVRAVLDPEVVVLTGGIGSRPELLPPLRRTLGELGAADLAVQASTLGPQAPVLGAIHLARAHAPGPALEGTR</sequence>
<dbReference type="GO" id="GO:0016301">
    <property type="term" value="F:kinase activity"/>
    <property type="evidence" value="ECO:0007669"/>
    <property type="project" value="UniProtKB-KW"/>
</dbReference>
<dbReference type="RefSeq" id="WP_091554516.1">
    <property type="nucleotide sequence ID" value="NZ_BNAC01000002.1"/>
</dbReference>
<dbReference type="EMBL" id="FOMD01000001">
    <property type="protein sequence ID" value="SFC28314.1"/>
    <property type="molecule type" value="Genomic_DNA"/>
</dbReference>
<evidence type="ECO:0000313" key="3">
    <source>
        <dbReference type="Proteomes" id="UP000199022"/>
    </source>
</evidence>
<evidence type="ECO:0000313" key="2">
    <source>
        <dbReference type="EMBL" id="SFC28314.1"/>
    </source>
</evidence>
<dbReference type="Proteomes" id="UP000199022">
    <property type="component" value="Unassembled WGS sequence"/>
</dbReference>
<dbReference type="InterPro" id="IPR043129">
    <property type="entry name" value="ATPase_NBD"/>
</dbReference>
<organism evidence="2 3">
    <name type="scientific">Klenkia taihuensis</name>
    <dbReference type="NCBI Taxonomy" id="1225127"/>
    <lineage>
        <taxon>Bacteria</taxon>
        <taxon>Bacillati</taxon>
        <taxon>Actinomycetota</taxon>
        <taxon>Actinomycetes</taxon>
        <taxon>Geodermatophilales</taxon>
        <taxon>Geodermatophilaceae</taxon>
        <taxon>Klenkia</taxon>
    </lineage>
</organism>
<accession>A0A1I1HWK2</accession>
<evidence type="ECO:0000256" key="1">
    <source>
        <dbReference type="ARBA" id="ARBA00006479"/>
    </source>
</evidence>
<dbReference type="Gene3D" id="3.30.420.40">
    <property type="match status" value="2"/>
</dbReference>
<gene>
    <name evidence="2" type="ORF">SAMN05661030_0565</name>
</gene>
<dbReference type="SUPFAM" id="SSF53067">
    <property type="entry name" value="Actin-like ATPase domain"/>
    <property type="match status" value="1"/>
</dbReference>
<keyword evidence="2" id="KW-0418">Kinase</keyword>
<dbReference type="AlphaFoldDB" id="A0A1I1HWK2"/>